<dbReference type="CDD" id="cd24052">
    <property type="entry name" value="ASKHA_NBD_HpPPX-GppA-like"/>
    <property type="match status" value="1"/>
</dbReference>
<dbReference type="PANTHER" id="PTHR30005">
    <property type="entry name" value="EXOPOLYPHOSPHATASE"/>
    <property type="match status" value="1"/>
</dbReference>
<dbReference type="InterPro" id="IPR003695">
    <property type="entry name" value="Ppx_GppA_N"/>
</dbReference>
<evidence type="ECO:0000313" key="3">
    <source>
        <dbReference type="Proteomes" id="UP000469159"/>
    </source>
</evidence>
<dbReference type="InterPro" id="IPR050273">
    <property type="entry name" value="GppA/Ppx_hydrolase"/>
</dbReference>
<dbReference type="SUPFAM" id="SSF53067">
    <property type="entry name" value="Actin-like ATPase domain"/>
    <property type="match status" value="2"/>
</dbReference>
<dbReference type="AlphaFoldDB" id="A0A6I4US30"/>
<dbReference type="Proteomes" id="UP000469159">
    <property type="component" value="Unassembled WGS sequence"/>
</dbReference>
<dbReference type="Pfam" id="PF02541">
    <property type="entry name" value="Ppx-GppA"/>
    <property type="match status" value="1"/>
</dbReference>
<dbReference type="Gene3D" id="3.30.420.150">
    <property type="entry name" value="Exopolyphosphatase. Domain 2"/>
    <property type="match status" value="1"/>
</dbReference>
<gene>
    <name evidence="2" type="ORF">GRI75_08090</name>
</gene>
<name>A0A6I4US30_9SPHN</name>
<protein>
    <recommendedName>
        <fullName evidence="1">Ppx/GppA phosphatase N-terminal domain-containing protein</fullName>
    </recommendedName>
</protein>
<comment type="caution">
    <text evidence="2">The sequence shown here is derived from an EMBL/GenBank/DDBJ whole genome shotgun (WGS) entry which is preliminary data.</text>
</comment>
<dbReference type="Gene3D" id="3.30.420.40">
    <property type="match status" value="1"/>
</dbReference>
<reference evidence="2 3" key="1">
    <citation type="submission" date="2019-12" db="EMBL/GenBank/DDBJ databases">
        <title>Genomic-based taxomic classification of the family Erythrobacteraceae.</title>
        <authorList>
            <person name="Xu L."/>
        </authorList>
    </citation>
    <scope>NUCLEOTIDE SEQUENCE [LARGE SCALE GENOMIC DNA]</scope>
    <source>
        <strain evidence="2 3">MCCC 1K02066</strain>
    </source>
</reference>
<dbReference type="Gene3D" id="1.10.3210.10">
    <property type="entry name" value="Hypothetical protein af1432"/>
    <property type="match status" value="1"/>
</dbReference>
<accession>A0A6I4US30</accession>
<proteinExistence type="predicted"/>
<keyword evidence="3" id="KW-1185">Reference proteome</keyword>
<dbReference type="PANTHER" id="PTHR30005:SF0">
    <property type="entry name" value="RETROGRADE REGULATION PROTEIN 2"/>
    <property type="match status" value="1"/>
</dbReference>
<dbReference type="RefSeq" id="WP_160746461.1">
    <property type="nucleotide sequence ID" value="NZ_WTYK01000004.1"/>
</dbReference>
<evidence type="ECO:0000313" key="2">
    <source>
        <dbReference type="EMBL" id="MXP41601.1"/>
    </source>
</evidence>
<dbReference type="GO" id="GO:0016462">
    <property type="term" value="F:pyrophosphatase activity"/>
    <property type="evidence" value="ECO:0007669"/>
    <property type="project" value="TreeGrafter"/>
</dbReference>
<sequence length="503" mass="53402">MIAEWSAPRWAPPSPDRAVIDIGSNTVRLVVYSGAQRAPDVWLNEKVAARLGRDLADTGRISDKAADMALVALRRFGALLSGLGVRQVEVVATAAARDATNGGEFLDKVRALGLEPRLLTGEEEARASACGVISAFPGAHGVVADLGGGSLELVSIEGEQAHQGVSLPLGTLRLGALRKRGAGPFKDTVHQALAQEGWAAAHPGPLYMVGGTWRAFARFAMQLLGHPLHDPHGLEMGVEEADRIARDLVRADPAKLKEDADLPTMRAVSLPDAAALLRVMLAELQPTALVFSSWGLREGLLHQKLPPLARRQDPLLVGVSHFTAPRGGSISRAATIAGWTADVARGEGAYSERLRLAAIMLALAAARLEPNIRSRHARDWALEKRWIGLDMGGRARLAAALVGACDKPALPPELLALADEPLLREALGWGLAVRLCRRLGGGSRLSLAGSALRVRDGKLVLWFDPSQADLVADTVRADLATLAKWLGMSPEIVVGEKVAALPI</sequence>
<feature type="domain" description="Ppx/GppA phosphatase N-terminal" evidence="1">
    <location>
        <begin position="32"/>
        <end position="306"/>
    </location>
</feature>
<organism evidence="2 3">
    <name type="scientific">Croceibacterium soli</name>
    <dbReference type="NCBI Taxonomy" id="1739690"/>
    <lineage>
        <taxon>Bacteria</taxon>
        <taxon>Pseudomonadati</taxon>
        <taxon>Pseudomonadota</taxon>
        <taxon>Alphaproteobacteria</taxon>
        <taxon>Sphingomonadales</taxon>
        <taxon>Erythrobacteraceae</taxon>
        <taxon>Croceibacterium</taxon>
    </lineage>
</organism>
<dbReference type="EMBL" id="WTYK01000004">
    <property type="protein sequence ID" value="MXP41601.1"/>
    <property type="molecule type" value="Genomic_DNA"/>
</dbReference>
<dbReference type="InterPro" id="IPR043129">
    <property type="entry name" value="ATPase_NBD"/>
</dbReference>
<evidence type="ECO:0000259" key="1">
    <source>
        <dbReference type="Pfam" id="PF02541"/>
    </source>
</evidence>
<dbReference type="OrthoDB" id="3698573at2"/>